<dbReference type="InterPro" id="IPR011527">
    <property type="entry name" value="ABC1_TM_dom"/>
</dbReference>
<feature type="transmembrane region" description="Helical" evidence="7">
    <location>
        <begin position="241"/>
        <end position="259"/>
    </location>
</feature>
<dbReference type="SUPFAM" id="SSF90123">
    <property type="entry name" value="ABC transporter transmembrane region"/>
    <property type="match status" value="1"/>
</dbReference>
<evidence type="ECO:0000259" key="8">
    <source>
        <dbReference type="PROSITE" id="PS50893"/>
    </source>
</evidence>
<comment type="subcellular location">
    <subcellularLocation>
        <location evidence="1">Cell membrane</location>
        <topology evidence="1">Multi-pass membrane protein</topology>
    </subcellularLocation>
</comment>
<dbReference type="Gene3D" id="1.20.1560.10">
    <property type="entry name" value="ABC transporter type 1, transmembrane domain"/>
    <property type="match status" value="1"/>
</dbReference>
<dbReference type="FunFam" id="3.40.50.300:FF:000218">
    <property type="entry name" value="Multidrug ABC transporter ATP-binding protein"/>
    <property type="match status" value="1"/>
</dbReference>
<dbReference type="InterPro" id="IPR003439">
    <property type="entry name" value="ABC_transporter-like_ATP-bd"/>
</dbReference>
<dbReference type="InterPro" id="IPR017871">
    <property type="entry name" value="ABC_transporter-like_CS"/>
</dbReference>
<dbReference type="InterPro" id="IPR039421">
    <property type="entry name" value="Type_1_exporter"/>
</dbReference>
<keyword evidence="5 7" id="KW-1133">Transmembrane helix</keyword>
<dbReference type="PROSITE" id="PS50929">
    <property type="entry name" value="ABC_TM1F"/>
    <property type="match status" value="1"/>
</dbReference>
<feature type="transmembrane region" description="Helical" evidence="7">
    <location>
        <begin position="34"/>
        <end position="55"/>
    </location>
</feature>
<feature type="transmembrane region" description="Helical" evidence="7">
    <location>
        <begin position="138"/>
        <end position="158"/>
    </location>
</feature>
<evidence type="ECO:0008006" key="11">
    <source>
        <dbReference type="Google" id="ProtNLM"/>
    </source>
</evidence>
<dbReference type="InterPro" id="IPR003593">
    <property type="entry name" value="AAA+_ATPase"/>
</dbReference>
<dbReference type="PANTHER" id="PTHR24221:SF587">
    <property type="entry name" value="ABC TRANSPORTER RELATED"/>
    <property type="match status" value="1"/>
</dbReference>
<dbReference type="Pfam" id="PF00005">
    <property type="entry name" value="ABC_tran"/>
    <property type="match status" value="1"/>
</dbReference>
<gene>
    <name evidence="10" type="ORF">N47_G36950</name>
</gene>
<dbReference type="GO" id="GO:0005524">
    <property type="term" value="F:ATP binding"/>
    <property type="evidence" value="ECO:0007669"/>
    <property type="project" value="UniProtKB-KW"/>
</dbReference>
<evidence type="ECO:0000256" key="6">
    <source>
        <dbReference type="ARBA" id="ARBA00023136"/>
    </source>
</evidence>
<evidence type="ECO:0000259" key="9">
    <source>
        <dbReference type="PROSITE" id="PS50929"/>
    </source>
</evidence>
<keyword evidence="3" id="KW-0547">Nucleotide-binding</keyword>
<keyword evidence="6 7" id="KW-0472">Membrane</keyword>
<dbReference type="GO" id="GO:0016887">
    <property type="term" value="F:ATP hydrolysis activity"/>
    <property type="evidence" value="ECO:0007669"/>
    <property type="project" value="InterPro"/>
</dbReference>
<dbReference type="AlphaFoldDB" id="E1YCS7"/>
<dbReference type="SUPFAM" id="SSF52540">
    <property type="entry name" value="P-loop containing nucleoside triphosphate hydrolases"/>
    <property type="match status" value="1"/>
</dbReference>
<evidence type="ECO:0000256" key="4">
    <source>
        <dbReference type="ARBA" id="ARBA00022840"/>
    </source>
</evidence>
<dbReference type="PROSITE" id="PS00211">
    <property type="entry name" value="ABC_TRANSPORTER_1"/>
    <property type="match status" value="1"/>
</dbReference>
<sequence>MRFDYGYEEEKLGKHYDLNLLKKLYFFGKPYRRLFFRAILLVVSITLLDLSLPYVTKVAIDRYIVPRTSEHEVNRKPDEKKMRYYKTDISDPDVRGILKKYRIEYNKEEKFAYISYDKFSNMDKGDVFKLRAKDINGVGLAALVLLVLVIAAFFLDFLEVILMEYTGQMVMHDLRMRLFNHIQALPFSFFTHNPTGRLVTRVTSDVQNMHEFFTSVISVVFKDIFLLFGIMVVLISINWKFALVSFTVMPFVVFASFSFSNQARDAFRILRVKVAEINSKIAETIGGIKVIQLFRKEGENYESFEKLNHENYIAGMKQIHVMAVFMPVIELLGSISVALVIFYGGSSVISEKVTLGALVAFISYIKMFFGPIRDIADKYNILQNAMASAERIFLILDTENVSENGLNDYYEKTHDNTLIDNKINGRINSIEYKNVSFGYVPGEQVLKNISLNIRAGEKIAVVGPTGTGKTTFINLLARFYEPDSGIILVNGTDIKEISPALLRSKMALVMQDSFLFSGTVRDNIARGKSGITDKEMEYIIDASNCRALIERLPDGLDTVLSEGGKSISSGERQLISIARALARDPEIIMLDEATSYVDSETESRIEKAVGNLMEGRTSIVIAHRLSTAHRADRIIVLKKGIIVESGSHEELMRMKGFYYRLNNI</sequence>
<name>E1YCS7_9BACT</name>
<dbReference type="CDD" id="cd18544">
    <property type="entry name" value="ABC_6TM_TmrA_like"/>
    <property type="match status" value="1"/>
</dbReference>
<evidence type="ECO:0000256" key="7">
    <source>
        <dbReference type="SAM" id="Phobius"/>
    </source>
</evidence>
<feature type="transmembrane region" description="Helical" evidence="7">
    <location>
        <begin position="212"/>
        <end position="235"/>
    </location>
</feature>
<protein>
    <recommendedName>
        <fullName evidence="11">ABC transporter ATP-binding protein</fullName>
    </recommendedName>
</protein>
<accession>E1YCS7</accession>
<keyword evidence="2 7" id="KW-0812">Transmembrane</keyword>
<dbReference type="SMART" id="SM00382">
    <property type="entry name" value="AAA"/>
    <property type="match status" value="1"/>
</dbReference>
<dbReference type="InterPro" id="IPR027417">
    <property type="entry name" value="P-loop_NTPase"/>
</dbReference>
<evidence type="ECO:0000313" key="10">
    <source>
        <dbReference type="EMBL" id="CBX28371.1"/>
    </source>
</evidence>
<evidence type="ECO:0000256" key="1">
    <source>
        <dbReference type="ARBA" id="ARBA00004651"/>
    </source>
</evidence>
<organism evidence="10">
    <name type="scientific">uncultured Desulfobacterium sp</name>
    <dbReference type="NCBI Taxonomy" id="201089"/>
    <lineage>
        <taxon>Bacteria</taxon>
        <taxon>Pseudomonadati</taxon>
        <taxon>Thermodesulfobacteriota</taxon>
        <taxon>Desulfobacteria</taxon>
        <taxon>Desulfobacterales</taxon>
        <taxon>Desulfobacteriaceae</taxon>
        <taxon>Desulfobacterium</taxon>
        <taxon>environmental samples</taxon>
    </lineage>
</organism>
<dbReference type="PANTHER" id="PTHR24221">
    <property type="entry name" value="ATP-BINDING CASSETTE SUB-FAMILY B"/>
    <property type="match status" value="1"/>
</dbReference>
<evidence type="ECO:0000256" key="5">
    <source>
        <dbReference type="ARBA" id="ARBA00022989"/>
    </source>
</evidence>
<reference evidence="10" key="1">
    <citation type="journal article" date="2011" name="Environ. Microbiol.">
        <title>Genomic insights into the metabolic potential of the polycyclic aromatic hydrocarbon degrading sulfate-reducing Deltaproteobacterium N47.</title>
        <authorList>
            <person name="Bergmann F."/>
            <person name="Selesi D."/>
            <person name="Weinmaier T."/>
            <person name="Tischler P."/>
            <person name="Rattei T."/>
            <person name="Meckenstock R.U."/>
        </authorList>
    </citation>
    <scope>NUCLEOTIDE SEQUENCE</scope>
</reference>
<dbReference type="GO" id="GO:0140359">
    <property type="term" value="F:ABC-type transporter activity"/>
    <property type="evidence" value="ECO:0007669"/>
    <property type="project" value="InterPro"/>
</dbReference>
<dbReference type="Pfam" id="PF00664">
    <property type="entry name" value="ABC_membrane"/>
    <property type="match status" value="1"/>
</dbReference>
<evidence type="ECO:0000256" key="2">
    <source>
        <dbReference type="ARBA" id="ARBA00022692"/>
    </source>
</evidence>
<proteinExistence type="predicted"/>
<dbReference type="GO" id="GO:0005886">
    <property type="term" value="C:plasma membrane"/>
    <property type="evidence" value="ECO:0007669"/>
    <property type="project" value="UniProtKB-SubCell"/>
</dbReference>
<dbReference type="InterPro" id="IPR036640">
    <property type="entry name" value="ABC1_TM_sf"/>
</dbReference>
<dbReference type="PROSITE" id="PS50893">
    <property type="entry name" value="ABC_TRANSPORTER_2"/>
    <property type="match status" value="1"/>
</dbReference>
<dbReference type="EMBL" id="FR695868">
    <property type="protein sequence ID" value="CBX28371.1"/>
    <property type="molecule type" value="Genomic_DNA"/>
</dbReference>
<feature type="transmembrane region" description="Helical" evidence="7">
    <location>
        <begin position="349"/>
        <end position="369"/>
    </location>
</feature>
<feature type="transmembrane region" description="Helical" evidence="7">
    <location>
        <begin position="321"/>
        <end position="343"/>
    </location>
</feature>
<feature type="domain" description="ABC transmembrane type-1" evidence="9">
    <location>
        <begin position="38"/>
        <end position="384"/>
    </location>
</feature>
<dbReference type="Gene3D" id="3.40.50.300">
    <property type="entry name" value="P-loop containing nucleotide triphosphate hydrolases"/>
    <property type="match status" value="1"/>
</dbReference>
<keyword evidence="4" id="KW-0067">ATP-binding</keyword>
<feature type="domain" description="ABC transporter" evidence="8">
    <location>
        <begin position="430"/>
        <end position="664"/>
    </location>
</feature>
<evidence type="ECO:0000256" key="3">
    <source>
        <dbReference type="ARBA" id="ARBA00022741"/>
    </source>
</evidence>